<dbReference type="AlphaFoldDB" id="A0A367YXG0"/>
<sequence>MTSPLDSIPRIRRRRPARRTAGSLPSVSVIIPAYDEEAVIARCVLAAVRQTVPAHEVVVVDNRSTDATAEVVTRLAAAYPGAGIRLVRQDATQGLIPTRNAGFAAATGEVLGRIDADTVLTPDWVQRVAEAMTDPGVAAVTGPVRYYDVSLLGVHRFSDDLVRRTLHGLGPQYPFLYGSNMALRATAWATIEPHVCLDPDDLMHEDIDLAVHLYQAGLRVAYAPAMRAGVSARRLDSGRRSYLEYTRRFERTYEHHRVSHWHLKVPQIVFRGVYWPGRIGRTLYTANGEPSRYRAAA</sequence>
<dbReference type="Pfam" id="PF00535">
    <property type="entry name" value="Glycos_transf_2"/>
    <property type="match status" value="1"/>
</dbReference>
<feature type="domain" description="Glycosyltransferase 2-like" evidence="1">
    <location>
        <begin position="28"/>
        <end position="186"/>
    </location>
</feature>
<dbReference type="PANTHER" id="PTHR43685:SF14">
    <property type="entry name" value="GLYCOSYLTRANSFERASE 2-LIKE DOMAIN-CONTAINING PROTEIN"/>
    <property type="match status" value="1"/>
</dbReference>
<dbReference type="InterPro" id="IPR001173">
    <property type="entry name" value="Glyco_trans_2-like"/>
</dbReference>
<dbReference type="EMBL" id="QOUI01000005">
    <property type="protein sequence ID" value="RCK69631.1"/>
    <property type="molecule type" value="Genomic_DNA"/>
</dbReference>
<dbReference type="PANTHER" id="PTHR43685">
    <property type="entry name" value="GLYCOSYLTRANSFERASE"/>
    <property type="match status" value="1"/>
</dbReference>
<organism evidence="2 3">
    <name type="scientific">Desertihabitans brevis</name>
    <dbReference type="NCBI Taxonomy" id="2268447"/>
    <lineage>
        <taxon>Bacteria</taxon>
        <taxon>Bacillati</taxon>
        <taxon>Actinomycetota</taxon>
        <taxon>Actinomycetes</taxon>
        <taxon>Propionibacteriales</taxon>
        <taxon>Propionibacteriaceae</taxon>
        <taxon>Desertihabitans</taxon>
    </lineage>
</organism>
<dbReference type="GO" id="GO:0016740">
    <property type="term" value="F:transferase activity"/>
    <property type="evidence" value="ECO:0007669"/>
    <property type="project" value="UniProtKB-KW"/>
</dbReference>
<dbReference type="Proteomes" id="UP000252770">
    <property type="component" value="Unassembled WGS sequence"/>
</dbReference>
<gene>
    <name evidence="2" type="ORF">DT076_09220</name>
</gene>
<keyword evidence="3" id="KW-1185">Reference proteome</keyword>
<accession>A0A367YXG0</accession>
<dbReference type="InterPro" id="IPR029044">
    <property type="entry name" value="Nucleotide-diphossugar_trans"/>
</dbReference>
<dbReference type="SUPFAM" id="SSF53448">
    <property type="entry name" value="Nucleotide-diphospho-sugar transferases"/>
    <property type="match status" value="1"/>
</dbReference>
<evidence type="ECO:0000313" key="3">
    <source>
        <dbReference type="Proteomes" id="UP000252770"/>
    </source>
</evidence>
<proteinExistence type="predicted"/>
<keyword evidence="2" id="KW-0808">Transferase</keyword>
<dbReference type="RefSeq" id="WP_114126392.1">
    <property type="nucleotide sequence ID" value="NZ_QOUI01000005.1"/>
</dbReference>
<dbReference type="CDD" id="cd00761">
    <property type="entry name" value="Glyco_tranf_GTA_type"/>
    <property type="match status" value="1"/>
</dbReference>
<protein>
    <submittedName>
        <fullName evidence="2">Glycosyltransferase family 2 protein</fullName>
    </submittedName>
</protein>
<dbReference type="Gene3D" id="3.90.550.10">
    <property type="entry name" value="Spore Coat Polysaccharide Biosynthesis Protein SpsA, Chain A"/>
    <property type="match status" value="1"/>
</dbReference>
<evidence type="ECO:0000313" key="2">
    <source>
        <dbReference type="EMBL" id="RCK69631.1"/>
    </source>
</evidence>
<comment type="caution">
    <text evidence="2">The sequence shown here is derived from an EMBL/GenBank/DDBJ whole genome shotgun (WGS) entry which is preliminary data.</text>
</comment>
<dbReference type="InterPro" id="IPR050834">
    <property type="entry name" value="Glycosyltransf_2"/>
</dbReference>
<name>A0A367YXG0_9ACTN</name>
<evidence type="ECO:0000259" key="1">
    <source>
        <dbReference type="Pfam" id="PF00535"/>
    </source>
</evidence>
<reference evidence="2 3" key="1">
    <citation type="submission" date="2018-07" db="EMBL/GenBank/DDBJ databases">
        <title>Desertimonas flava gen. nov. sp. nov.</title>
        <authorList>
            <person name="Liu S."/>
        </authorList>
    </citation>
    <scope>NUCLEOTIDE SEQUENCE [LARGE SCALE GENOMIC DNA]</scope>
    <source>
        <strain evidence="2 3">16Sb5-5</strain>
    </source>
</reference>